<dbReference type="RefSeq" id="WP_359883018.1">
    <property type="nucleotide sequence ID" value="NZ_JBEYHT010000058.1"/>
</dbReference>
<proteinExistence type="predicted"/>
<gene>
    <name evidence="7" type="ORF">SLA_7076</name>
</gene>
<dbReference type="AlphaFoldDB" id="A0A169PI70"/>
<dbReference type="UniPathway" id="UPA00895"/>
<feature type="transmembrane region" description="Helical" evidence="5">
    <location>
        <begin position="6"/>
        <end position="26"/>
    </location>
</feature>
<reference evidence="7 8" key="1">
    <citation type="journal article" date="2016" name="Genome Announc.">
        <title>Complete Genome Sequence of Thiostrepton-Producing Streptomyces laurentii ATCC 31255.</title>
        <authorList>
            <person name="Doi K."/>
            <person name="Fujino Y."/>
            <person name="Nagayoshi Y."/>
            <person name="Ohshima T."/>
            <person name="Ogata S."/>
        </authorList>
    </citation>
    <scope>NUCLEOTIDE SEQUENCE [LARGE SCALE GENOMIC DNA]</scope>
    <source>
        <strain evidence="7 8">ATCC 31255</strain>
    </source>
</reference>
<evidence type="ECO:0000256" key="2">
    <source>
        <dbReference type="ARBA" id="ARBA00022692"/>
    </source>
</evidence>
<feature type="domain" description="Methylamine utilisation protein MauE" evidence="6">
    <location>
        <begin position="5"/>
        <end position="132"/>
    </location>
</feature>
<evidence type="ECO:0000313" key="7">
    <source>
        <dbReference type="EMBL" id="BAU87942.1"/>
    </source>
</evidence>
<evidence type="ECO:0000256" key="4">
    <source>
        <dbReference type="ARBA" id="ARBA00023136"/>
    </source>
</evidence>
<comment type="subcellular location">
    <subcellularLocation>
        <location evidence="1">Membrane</location>
        <topology evidence="1">Multi-pass membrane protein</topology>
    </subcellularLocation>
</comment>
<name>A0A169PI70_STRLU</name>
<dbReference type="KEGG" id="slau:SLA_7076"/>
<dbReference type="Proteomes" id="UP000217676">
    <property type="component" value="Chromosome"/>
</dbReference>
<organism evidence="7 8">
    <name type="scientific">Streptomyces laurentii</name>
    <dbReference type="NCBI Taxonomy" id="39478"/>
    <lineage>
        <taxon>Bacteria</taxon>
        <taxon>Bacillati</taxon>
        <taxon>Actinomycetota</taxon>
        <taxon>Actinomycetes</taxon>
        <taxon>Kitasatosporales</taxon>
        <taxon>Streptomycetaceae</taxon>
        <taxon>Streptomyces</taxon>
    </lineage>
</organism>
<evidence type="ECO:0000313" key="8">
    <source>
        <dbReference type="Proteomes" id="UP000217676"/>
    </source>
</evidence>
<keyword evidence="8" id="KW-1185">Reference proteome</keyword>
<evidence type="ECO:0000256" key="5">
    <source>
        <dbReference type="SAM" id="Phobius"/>
    </source>
</evidence>
<evidence type="ECO:0000256" key="3">
    <source>
        <dbReference type="ARBA" id="ARBA00022989"/>
    </source>
</evidence>
<keyword evidence="3 5" id="KW-1133">Transmembrane helix</keyword>
<dbReference type="GO" id="GO:0030416">
    <property type="term" value="P:methylamine metabolic process"/>
    <property type="evidence" value="ECO:0007669"/>
    <property type="project" value="InterPro"/>
</dbReference>
<dbReference type="InterPro" id="IPR009908">
    <property type="entry name" value="Methylamine_util_MauE"/>
</dbReference>
<feature type="transmembrane region" description="Helical" evidence="5">
    <location>
        <begin position="74"/>
        <end position="94"/>
    </location>
</feature>
<sequence>MTVSAIVAGCQVFIGVVFLISFIGKVRTRERYADFVKAAGELAAGLPAKASAPMVVAAEAAIVILVAIPATAVAGFVLASALLLAFTASILVAVRRRRRVLCQCFGTSSVPVGPVHVLRNLVLPAGAATGAVLSTSSSASPNPTALVTVVLCAAVLTWITLRTDDTAELFRSTT</sequence>
<feature type="transmembrane region" description="Helical" evidence="5">
    <location>
        <begin position="144"/>
        <end position="161"/>
    </location>
</feature>
<protein>
    <recommendedName>
        <fullName evidence="6">Methylamine utilisation protein MauE domain-containing protein</fullName>
    </recommendedName>
</protein>
<dbReference type="Pfam" id="PF07291">
    <property type="entry name" value="MauE"/>
    <property type="match status" value="1"/>
</dbReference>
<keyword evidence="2 5" id="KW-0812">Transmembrane</keyword>
<evidence type="ECO:0000259" key="6">
    <source>
        <dbReference type="Pfam" id="PF07291"/>
    </source>
</evidence>
<dbReference type="GO" id="GO:0016020">
    <property type="term" value="C:membrane"/>
    <property type="evidence" value="ECO:0007669"/>
    <property type="project" value="UniProtKB-SubCell"/>
</dbReference>
<accession>A0A169PI70</accession>
<keyword evidence="4 5" id="KW-0472">Membrane</keyword>
<evidence type="ECO:0000256" key="1">
    <source>
        <dbReference type="ARBA" id="ARBA00004141"/>
    </source>
</evidence>
<dbReference type="EMBL" id="AP017424">
    <property type="protein sequence ID" value="BAU87942.1"/>
    <property type="molecule type" value="Genomic_DNA"/>
</dbReference>
<feature type="transmembrane region" description="Helical" evidence="5">
    <location>
        <begin position="46"/>
        <end position="68"/>
    </location>
</feature>